<proteinExistence type="predicted"/>
<name>A0ACC2HTG8_9PEZI</name>
<organism evidence="1 2">
    <name type="scientific">Nemania bipapillata</name>
    <dbReference type="NCBI Taxonomy" id="110536"/>
    <lineage>
        <taxon>Eukaryota</taxon>
        <taxon>Fungi</taxon>
        <taxon>Dikarya</taxon>
        <taxon>Ascomycota</taxon>
        <taxon>Pezizomycotina</taxon>
        <taxon>Sordariomycetes</taxon>
        <taxon>Xylariomycetidae</taxon>
        <taxon>Xylariales</taxon>
        <taxon>Xylariaceae</taxon>
        <taxon>Nemania</taxon>
    </lineage>
</organism>
<keyword evidence="2" id="KW-1185">Reference proteome</keyword>
<dbReference type="Proteomes" id="UP001153334">
    <property type="component" value="Unassembled WGS sequence"/>
</dbReference>
<dbReference type="EMBL" id="JAPESX010002862">
    <property type="protein sequence ID" value="KAJ8106367.1"/>
    <property type="molecule type" value="Genomic_DNA"/>
</dbReference>
<reference evidence="1" key="1">
    <citation type="submission" date="2022-11" db="EMBL/GenBank/DDBJ databases">
        <title>Genome Sequence of Nemania bipapillata.</title>
        <authorList>
            <person name="Buettner E."/>
        </authorList>
    </citation>
    <scope>NUCLEOTIDE SEQUENCE</scope>
    <source>
        <strain evidence="1">CP14</strain>
    </source>
</reference>
<evidence type="ECO:0000313" key="2">
    <source>
        <dbReference type="Proteomes" id="UP001153334"/>
    </source>
</evidence>
<sequence>MTSDSFTVFGFDDGENVKVEVVNWIKTLSLEDDRGRQLEPILLKMLTKSFERASAREVHWDFLKTTFTGVTGYSDGVRIVHPHWFDMPRTPISNENTERGEVPPAETTPAGKSGDKGGKEVYLCVDKLWADPSETVLGDIRDVEGITEDAKFYRQAKEELMRFTVVWDKRNQVMASGANTLPDQATGYDYDVVCDPDAEMKLAGIQIVAGLRCPEKVPQNEKMILGIIPKKLTPPRVERESRAVGWGLHAKPGFSLKKIIIWIVATELVGLVFVILWLSCINSVDLQNAFIPVTFMTMLVAIGLGIPQLLVN</sequence>
<gene>
    <name evidence="1" type="ORF">ONZ43_g7088</name>
</gene>
<comment type="caution">
    <text evidence="1">The sequence shown here is derived from an EMBL/GenBank/DDBJ whole genome shotgun (WGS) entry which is preliminary data.</text>
</comment>
<protein>
    <submittedName>
        <fullName evidence="1">Uncharacterized protein</fullName>
    </submittedName>
</protein>
<accession>A0ACC2HTG8</accession>
<evidence type="ECO:0000313" key="1">
    <source>
        <dbReference type="EMBL" id="KAJ8106367.1"/>
    </source>
</evidence>